<proteinExistence type="predicted"/>
<reference evidence="1 2" key="1">
    <citation type="submission" date="2020-10" db="EMBL/GenBank/DDBJ databases">
        <title>Pygocentrus nattereri (red-bellied piranha) genome, fPygNat1, primary haplotype.</title>
        <authorList>
            <person name="Myers G."/>
            <person name="Meyer A."/>
            <person name="Karagic N."/>
            <person name="Pippel M."/>
            <person name="Winkler S."/>
            <person name="Tracey A."/>
            <person name="Wood J."/>
            <person name="Formenti G."/>
            <person name="Howe K."/>
            <person name="Fedrigo O."/>
            <person name="Jarvis E.D."/>
        </authorList>
    </citation>
    <scope>NUCLEOTIDE SEQUENCE [LARGE SCALE GENOMIC DNA]</scope>
</reference>
<sequence length="70" mass="8052">MCLMSYVLYRCTSRFAVVSLSLGSRIEKTVVRNRFIETTPLIAITNKHITIDLGTGLVVSPKDYFTKYRY</sequence>
<reference evidence="1" key="2">
    <citation type="submission" date="2025-08" db="UniProtKB">
        <authorList>
            <consortium name="Ensembl"/>
        </authorList>
    </citation>
    <scope>IDENTIFICATION</scope>
</reference>
<dbReference type="AlphaFoldDB" id="A0AAR2JQ11"/>
<dbReference type="Proteomes" id="UP001501920">
    <property type="component" value="Chromosome 1"/>
</dbReference>
<reference evidence="1" key="3">
    <citation type="submission" date="2025-09" db="UniProtKB">
        <authorList>
            <consortium name="Ensembl"/>
        </authorList>
    </citation>
    <scope>IDENTIFICATION</scope>
</reference>
<protein>
    <submittedName>
        <fullName evidence="1">Uncharacterized protein</fullName>
    </submittedName>
</protein>
<dbReference type="GeneTree" id="ENSGT01120000278045"/>
<dbReference type="Ensembl" id="ENSPNAT00000055878.1">
    <property type="protein sequence ID" value="ENSPNAP00000051936.1"/>
    <property type="gene ID" value="ENSPNAG00000035797.1"/>
</dbReference>
<keyword evidence="2" id="KW-1185">Reference proteome</keyword>
<evidence type="ECO:0000313" key="2">
    <source>
        <dbReference type="Proteomes" id="UP001501920"/>
    </source>
</evidence>
<organism evidence="1 2">
    <name type="scientific">Pygocentrus nattereri</name>
    <name type="common">Red-bellied piranha</name>
    <dbReference type="NCBI Taxonomy" id="42514"/>
    <lineage>
        <taxon>Eukaryota</taxon>
        <taxon>Metazoa</taxon>
        <taxon>Chordata</taxon>
        <taxon>Craniata</taxon>
        <taxon>Vertebrata</taxon>
        <taxon>Euteleostomi</taxon>
        <taxon>Actinopterygii</taxon>
        <taxon>Neopterygii</taxon>
        <taxon>Teleostei</taxon>
        <taxon>Ostariophysi</taxon>
        <taxon>Characiformes</taxon>
        <taxon>Characoidei</taxon>
        <taxon>Pygocentrus</taxon>
    </lineage>
</organism>
<accession>A0AAR2JQ11</accession>
<evidence type="ECO:0000313" key="1">
    <source>
        <dbReference type="Ensembl" id="ENSPNAP00000051936.1"/>
    </source>
</evidence>
<name>A0AAR2JQ11_PYGNA</name>